<dbReference type="PANTHER" id="PTHR38462:SF1">
    <property type="entry name" value="YPRB RIBONUCLEASE H-LIKE DOMAIN-CONTAINING PROTEIN"/>
    <property type="match status" value="1"/>
</dbReference>
<accession>A0AAE7B6W6</accession>
<dbReference type="Gene3D" id="3.30.420.10">
    <property type="entry name" value="Ribonuclease H-like superfamily/Ribonuclease H"/>
    <property type="match status" value="1"/>
</dbReference>
<dbReference type="InterPro" id="IPR038720">
    <property type="entry name" value="YprB_RNase_H-like_dom"/>
</dbReference>
<dbReference type="EMBL" id="CP030944">
    <property type="protein sequence ID" value="QKE27135.1"/>
    <property type="molecule type" value="Genomic_DNA"/>
</dbReference>
<dbReference type="PANTHER" id="PTHR38462">
    <property type="entry name" value="EXONUCLEASE-LIKE PROTEIN"/>
    <property type="match status" value="1"/>
</dbReference>
<dbReference type="AlphaFoldDB" id="A0AAE7B6W6"/>
<dbReference type="InterPro" id="IPR012337">
    <property type="entry name" value="RNaseH-like_sf"/>
</dbReference>
<name>A0AAE7B6W6_9BACT</name>
<dbReference type="GO" id="GO:0003676">
    <property type="term" value="F:nucleic acid binding"/>
    <property type="evidence" value="ECO:0007669"/>
    <property type="project" value="InterPro"/>
</dbReference>
<dbReference type="SUPFAM" id="SSF52540">
    <property type="entry name" value="P-loop containing nucleoside triphosphate hydrolases"/>
    <property type="match status" value="1"/>
</dbReference>
<organism evidence="2 3">
    <name type="scientific">Arcobacter aquimarinus</name>
    <dbReference type="NCBI Taxonomy" id="1315211"/>
    <lineage>
        <taxon>Bacteria</taxon>
        <taxon>Pseudomonadati</taxon>
        <taxon>Campylobacterota</taxon>
        <taxon>Epsilonproteobacteria</taxon>
        <taxon>Campylobacterales</taxon>
        <taxon>Arcobacteraceae</taxon>
        <taxon>Arcobacter</taxon>
    </lineage>
</organism>
<dbReference type="InterPro" id="IPR027417">
    <property type="entry name" value="P-loop_NTPase"/>
</dbReference>
<dbReference type="RefSeq" id="WP_129095199.1">
    <property type="nucleotide sequence ID" value="NZ_CBCSAE010000009.1"/>
</dbReference>
<feature type="domain" description="YprB ribonuclease H-like" evidence="1">
    <location>
        <begin position="86"/>
        <end position="235"/>
    </location>
</feature>
<dbReference type="SUPFAM" id="SSF53098">
    <property type="entry name" value="Ribonuclease H-like"/>
    <property type="match status" value="1"/>
</dbReference>
<proteinExistence type="predicted"/>
<dbReference type="Pfam" id="PF13482">
    <property type="entry name" value="RNase_H_2"/>
    <property type="match status" value="1"/>
</dbReference>
<reference evidence="2 3" key="1">
    <citation type="submission" date="2018-07" db="EMBL/GenBank/DDBJ databases">
        <title>Identification of phenol metabolism pathways in Arcobacter.</title>
        <authorList>
            <person name="Miller W.G."/>
            <person name="Yee E."/>
            <person name="Bono J.L."/>
        </authorList>
    </citation>
    <scope>NUCLEOTIDE SEQUENCE [LARGE SCALE GENOMIC DNA]</scope>
    <source>
        <strain evidence="2 3">W63</strain>
    </source>
</reference>
<gene>
    <name evidence="2" type="ORF">AAQM_2438</name>
</gene>
<dbReference type="KEGG" id="aaqi:AAQM_2438"/>
<dbReference type="InterPro" id="IPR036397">
    <property type="entry name" value="RNaseH_sf"/>
</dbReference>
<protein>
    <submittedName>
        <fullName evidence="2">Nuclease</fullName>
    </submittedName>
</protein>
<dbReference type="Gene3D" id="3.40.50.300">
    <property type="entry name" value="P-loop containing nucleotide triphosphate hydrolases"/>
    <property type="match status" value="1"/>
</dbReference>
<evidence type="ECO:0000259" key="1">
    <source>
        <dbReference type="Pfam" id="PF13482"/>
    </source>
</evidence>
<evidence type="ECO:0000313" key="2">
    <source>
        <dbReference type="EMBL" id="QKE27135.1"/>
    </source>
</evidence>
<dbReference type="Proteomes" id="UP000502065">
    <property type="component" value="Chromosome"/>
</dbReference>
<sequence length="675" mass="78214">MHIQSTFIHLDKIGKKSEKELWDKNILSWEEYQNYYEKDNLFFDFKSSKLYESINAYNTRDIQFFTNGLPNNEYYRLALSFPEDVIFLDIETTGLSHYYDHITMIGWSIGDEYNYYVNGISDKEKFKNDMLKAKIIVTFNGSMFDIPFIKKEFPHINIPKCHIDLRFFSKRVGLSGGQKKIEDEINFKRNKSLKNTDGYMATILWDMYKWGNKPSLEKLIAYNHSDIEGMKAILDYSIKEIHKNSILKKYFKIPYKFTSKKSKLKKLEIKEFVKNNKIPFDPKSTLKYNELSSRINRNIKIVGIDLTGSEERLTGVCLMDNNNIETMQIGTDKDMIECILKFKPDLVSIDSPLSLPIGRISVFDDDPGRDEFGILRVCERVLKKRGVNAYPTLLPSMQKLTKRGIELADKLRKLGFPTIESYPGVVQDIIGLPRKQVSLDLLKKGLGKFGLKGEFLKKEVSHDEIDAITSAIVGMFFLSGDYEGIGDLKENLMIIPNLKAKNNPRKIFGIGGQIASGKTTAAEILKDKGYEYTRYSQILKDILKEKGEIVNRDNLQALGLEMSKKQTEFSKKLFETIKDFNYVVIDGLRYPEDYTFFFEMYGFDFNFLFIEADDKLKEARYISLGNTKEDYLKAISNDSEINIPKLKLLSNNIIYNNESIEVLKDKVYEIIEEQK</sequence>
<evidence type="ECO:0000313" key="3">
    <source>
        <dbReference type="Proteomes" id="UP000502065"/>
    </source>
</evidence>
<keyword evidence="3" id="KW-1185">Reference proteome</keyword>